<evidence type="ECO:0000313" key="3">
    <source>
        <dbReference type="EMBL" id="OGG28872.1"/>
    </source>
</evidence>
<feature type="region of interest" description="Disordered" evidence="1">
    <location>
        <begin position="1"/>
        <end position="57"/>
    </location>
</feature>
<dbReference type="EMBL" id="MFJZ01000067">
    <property type="protein sequence ID" value="OGG28872.1"/>
    <property type="molecule type" value="Genomic_DNA"/>
</dbReference>
<gene>
    <name evidence="3" type="ORF">A2973_03275</name>
</gene>
<proteinExistence type="predicted"/>
<dbReference type="AlphaFoldDB" id="A0A1F6AWK4"/>
<dbReference type="Proteomes" id="UP000176409">
    <property type="component" value="Unassembled WGS sequence"/>
</dbReference>
<dbReference type="Gene3D" id="2.60.40.420">
    <property type="entry name" value="Cupredoxins - blue copper proteins"/>
    <property type="match status" value="1"/>
</dbReference>
<name>A0A1F6AWK4_9BACT</name>
<dbReference type="PANTHER" id="PTHR36507">
    <property type="entry name" value="BLL1555 PROTEIN"/>
    <property type="match status" value="1"/>
</dbReference>
<protein>
    <recommendedName>
        <fullName evidence="2">EfeO-type cupredoxin-like domain-containing protein</fullName>
    </recommendedName>
</protein>
<dbReference type="InterPro" id="IPR008972">
    <property type="entry name" value="Cupredoxin"/>
</dbReference>
<dbReference type="STRING" id="1798396.A2973_03275"/>
<dbReference type="InterPro" id="IPR052721">
    <property type="entry name" value="ET_Amicyanin"/>
</dbReference>
<comment type="caution">
    <text evidence="3">The sequence shown here is derived from an EMBL/GenBank/DDBJ whole genome shotgun (WGS) entry which is preliminary data.</text>
</comment>
<dbReference type="SUPFAM" id="SSF49503">
    <property type="entry name" value="Cupredoxins"/>
    <property type="match status" value="1"/>
</dbReference>
<dbReference type="InterPro" id="IPR028096">
    <property type="entry name" value="EfeO_Cupredoxin"/>
</dbReference>
<evidence type="ECO:0000313" key="4">
    <source>
        <dbReference type="Proteomes" id="UP000176409"/>
    </source>
</evidence>
<evidence type="ECO:0000256" key="1">
    <source>
        <dbReference type="SAM" id="MobiDB-lite"/>
    </source>
</evidence>
<reference evidence="3 4" key="1">
    <citation type="journal article" date="2016" name="Nat. Commun.">
        <title>Thousands of microbial genomes shed light on interconnected biogeochemical processes in an aquifer system.</title>
        <authorList>
            <person name="Anantharaman K."/>
            <person name="Brown C.T."/>
            <person name="Hug L.A."/>
            <person name="Sharon I."/>
            <person name="Castelle C.J."/>
            <person name="Probst A.J."/>
            <person name="Thomas B.C."/>
            <person name="Singh A."/>
            <person name="Wilkins M.J."/>
            <person name="Karaoz U."/>
            <person name="Brodie E.L."/>
            <person name="Williams K.H."/>
            <person name="Hubbard S.S."/>
            <person name="Banfield J.F."/>
        </authorList>
    </citation>
    <scope>NUCLEOTIDE SEQUENCE [LARGE SCALE GENOMIC DNA]</scope>
</reference>
<feature type="compositionally biased region" description="Polar residues" evidence="1">
    <location>
        <begin position="33"/>
        <end position="42"/>
    </location>
</feature>
<evidence type="ECO:0000259" key="2">
    <source>
        <dbReference type="Pfam" id="PF13473"/>
    </source>
</evidence>
<feature type="domain" description="EfeO-type cupredoxin-like" evidence="2">
    <location>
        <begin position="54"/>
        <end position="146"/>
    </location>
</feature>
<organism evidence="3 4">
    <name type="scientific">Candidatus Gottesmanbacteria bacterium RIFCSPLOWO2_01_FULL_49_10</name>
    <dbReference type="NCBI Taxonomy" id="1798396"/>
    <lineage>
        <taxon>Bacteria</taxon>
        <taxon>Candidatus Gottesmaniibacteriota</taxon>
    </lineage>
</organism>
<sequence length="148" mass="15586">MQGGKLGQYGLTKTEEQSVTETPSPTGAEMETLSPSLKTTGSEGAADKGGVSPATTTGQMTVTYADAGFAPKTLTVKRGATVRWVNQGSGTMWVASALHPTHQLLPGFDELKSVGKGGTYEYTFTKVGTWKYHNHMVPSDTGTVVVTE</sequence>
<accession>A0A1F6AWK4</accession>
<dbReference type="PANTHER" id="PTHR36507:SF1">
    <property type="entry name" value="BLL1555 PROTEIN"/>
    <property type="match status" value="1"/>
</dbReference>
<dbReference type="Pfam" id="PF13473">
    <property type="entry name" value="Cupredoxin_1"/>
    <property type="match status" value="1"/>
</dbReference>